<comment type="caution">
    <text evidence="2">The sequence shown here is derived from an EMBL/GenBank/DDBJ whole genome shotgun (WGS) entry which is preliminary data.</text>
</comment>
<proteinExistence type="predicted"/>
<evidence type="ECO:0000256" key="1">
    <source>
        <dbReference type="SAM" id="SignalP"/>
    </source>
</evidence>
<keyword evidence="1" id="KW-0732">Signal</keyword>
<sequence length="66" mass="7108">MQFQVLLALAATLGVALSAPADGLNQRGMAVTREEASPAENTMYYDEDFDEAAVKREEASPAENTM</sequence>
<dbReference type="Proteomes" id="UP001305779">
    <property type="component" value="Unassembled WGS sequence"/>
</dbReference>
<feature type="signal peptide" evidence="1">
    <location>
        <begin position="1"/>
        <end position="18"/>
    </location>
</feature>
<protein>
    <submittedName>
        <fullName evidence="2">Uncharacterized protein</fullName>
    </submittedName>
</protein>
<accession>A0ABR0EVT9</accession>
<name>A0ABR0EVT9_ZASCE</name>
<dbReference type="EMBL" id="JAXOVC010000002">
    <property type="protein sequence ID" value="KAK4505734.1"/>
    <property type="molecule type" value="Genomic_DNA"/>
</dbReference>
<organism evidence="2 3">
    <name type="scientific">Zasmidium cellare</name>
    <name type="common">Wine cellar mold</name>
    <name type="synonym">Racodium cellare</name>
    <dbReference type="NCBI Taxonomy" id="395010"/>
    <lineage>
        <taxon>Eukaryota</taxon>
        <taxon>Fungi</taxon>
        <taxon>Dikarya</taxon>
        <taxon>Ascomycota</taxon>
        <taxon>Pezizomycotina</taxon>
        <taxon>Dothideomycetes</taxon>
        <taxon>Dothideomycetidae</taxon>
        <taxon>Mycosphaerellales</taxon>
        <taxon>Mycosphaerellaceae</taxon>
        <taxon>Zasmidium</taxon>
    </lineage>
</organism>
<feature type="chain" id="PRO_5046183705" evidence="1">
    <location>
        <begin position="19"/>
        <end position="66"/>
    </location>
</feature>
<reference evidence="2 3" key="1">
    <citation type="journal article" date="2023" name="G3 (Bethesda)">
        <title>A chromosome-level genome assembly of Zasmidium syzygii isolated from banana leaves.</title>
        <authorList>
            <person name="van Westerhoven A.C."/>
            <person name="Mehrabi R."/>
            <person name="Talebi R."/>
            <person name="Steentjes M.B.F."/>
            <person name="Corcolon B."/>
            <person name="Chong P.A."/>
            <person name="Kema G.H.J."/>
            <person name="Seidl M.F."/>
        </authorList>
    </citation>
    <scope>NUCLEOTIDE SEQUENCE [LARGE SCALE GENOMIC DNA]</scope>
    <source>
        <strain evidence="2 3">P124</strain>
    </source>
</reference>
<gene>
    <name evidence="2" type="ORF">PRZ48_003699</name>
</gene>
<evidence type="ECO:0000313" key="3">
    <source>
        <dbReference type="Proteomes" id="UP001305779"/>
    </source>
</evidence>
<keyword evidence="3" id="KW-1185">Reference proteome</keyword>
<evidence type="ECO:0000313" key="2">
    <source>
        <dbReference type="EMBL" id="KAK4505734.1"/>
    </source>
</evidence>